<evidence type="ECO:0000313" key="2">
    <source>
        <dbReference type="Proteomes" id="UP000826573"/>
    </source>
</evidence>
<proteinExistence type="predicted"/>
<sequence>MMATQPMVCLQSAAPSASGFAFAAEAAHLTPVASWTPPGLLELGLAAVGRSKGTSGLERSFLQASRFAVGWIRRPPHPSIGDQLNDELISNGALSVTSSLSLTGSQYFIFAAKIFPQWAQMESLTSHMLFYINMMSSYKSDIYGNANAYSTTLPPACLAHLDWLFREPHQPRGPVGFSSVVVVSVVSQAIIATAIQTTNSPKYHDDNLENANFIGTCK</sequence>
<name>A0A9P8HTG6_9HYPO</name>
<keyword evidence="2" id="KW-1185">Reference proteome</keyword>
<reference evidence="1 2" key="1">
    <citation type="submission" date="2021-08" db="EMBL/GenBank/DDBJ databases">
        <title>The highly contiguous genome resource for Trichoderma semiorbis FJ059, a fungal antagonistic to plant pathogens.</title>
        <authorList>
            <person name="Liu T."/>
        </authorList>
    </citation>
    <scope>NUCLEOTIDE SEQUENCE [LARGE SCALE GENOMIC DNA]</scope>
    <source>
        <strain evidence="1 2">FJ059</strain>
    </source>
</reference>
<organism evidence="1 2">
    <name type="scientific">Trichoderma semiorbis</name>
    <dbReference type="NCBI Taxonomy" id="1491008"/>
    <lineage>
        <taxon>Eukaryota</taxon>
        <taxon>Fungi</taxon>
        <taxon>Dikarya</taxon>
        <taxon>Ascomycota</taxon>
        <taxon>Pezizomycotina</taxon>
        <taxon>Sordariomycetes</taxon>
        <taxon>Hypocreomycetidae</taxon>
        <taxon>Hypocreales</taxon>
        <taxon>Hypocreaceae</taxon>
        <taxon>Trichoderma</taxon>
    </lineage>
</organism>
<protein>
    <submittedName>
        <fullName evidence="1">Uncharacterized protein</fullName>
    </submittedName>
</protein>
<dbReference type="Proteomes" id="UP000826573">
    <property type="component" value="Unassembled WGS sequence"/>
</dbReference>
<gene>
    <name evidence="1" type="ORF">TsFJ059_005254</name>
</gene>
<accession>A0A9P8HTG6</accession>
<dbReference type="EMBL" id="JAIMJC010000002">
    <property type="protein sequence ID" value="KAH0530652.1"/>
    <property type="molecule type" value="Genomic_DNA"/>
</dbReference>
<evidence type="ECO:0000313" key="1">
    <source>
        <dbReference type="EMBL" id="KAH0530652.1"/>
    </source>
</evidence>
<dbReference type="AlphaFoldDB" id="A0A9P8HTG6"/>
<comment type="caution">
    <text evidence="1">The sequence shown here is derived from an EMBL/GenBank/DDBJ whole genome shotgun (WGS) entry which is preliminary data.</text>
</comment>